<name>A0A7S3IVH5_9SPIT</name>
<dbReference type="AlphaFoldDB" id="A0A7S3IVH5"/>
<dbReference type="InterPro" id="IPR051291">
    <property type="entry name" value="CIMAP"/>
</dbReference>
<dbReference type="PANTHER" id="PTHR21580">
    <property type="entry name" value="SHIPPO-1-RELATED"/>
    <property type="match status" value="1"/>
</dbReference>
<evidence type="ECO:0000256" key="1">
    <source>
        <dbReference type="SAM" id="MobiDB-lite"/>
    </source>
</evidence>
<proteinExistence type="predicted"/>
<feature type="region of interest" description="Disordered" evidence="1">
    <location>
        <begin position="97"/>
        <end position="122"/>
    </location>
</feature>
<dbReference type="InterPro" id="IPR010736">
    <property type="entry name" value="SHIPPO-rpt"/>
</dbReference>
<protein>
    <submittedName>
        <fullName evidence="2">Uncharacterized protein</fullName>
    </submittedName>
</protein>
<reference evidence="2" key="1">
    <citation type="submission" date="2021-01" db="EMBL/GenBank/DDBJ databases">
        <authorList>
            <person name="Corre E."/>
            <person name="Pelletier E."/>
            <person name="Niang G."/>
            <person name="Scheremetjew M."/>
            <person name="Finn R."/>
            <person name="Kale V."/>
            <person name="Holt S."/>
            <person name="Cochrane G."/>
            <person name="Meng A."/>
            <person name="Brown T."/>
            <person name="Cohen L."/>
        </authorList>
    </citation>
    <scope>NUCLEOTIDE SEQUENCE</scope>
    <source>
        <strain evidence="2">S3</strain>
    </source>
</reference>
<accession>A0A7S3IVH5</accession>
<organism evidence="2">
    <name type="scientific">Strombidium inclinatum</name>
    <dbReference type="NCBI Taxonomy" id="197538"/>
    <lineage>
        <taxon>Eukaryota</taxon>
        <taxon>Sar</taxon>
        <taxon>Alveolata</taxon>
        <taxon>Ciliophora</taxon>
        <taxon>Intramacronucleata</taxon>
        <taxon>Spirotrichea</taxon>
        <taxon>Oligotrichia</taxon>
        <taxon>Strombidiidae</taxon>
        <taxon>Strombidium</taxon>
    </lineage>
</organism>
<dbReference type="EMBL" id="HBIH01031652">
    <property type="protein sequence ID" value="CAE0331996.1"/>
    <property type="molecule type" value="Transcribed_RNA"/>
</dbReference>
<dbReference type="Pfam" id="PF07004">
    <property type="entry name" value="SHIPPO-rpt"/>
    <property type="match status" value="2"/>
</dbReference>
<gene>
    <name evidence="2" type="ORF">SINC0208_LOCUS12632</name>
</gene>
<sequence length="179" mass="19866">MRRTCNFPPPDSYEPQFASVKEKCPLWGFGTSKRKGLTVGKSVAPSMQSYNIPSKAVEGNKWIMGVKLESSLANPKARLVPGPGNYEPDFRATQKAKPSFSMKGRYNEQKRLNVPGPGTYKKGLADKKQYPAFGFGSSPQREKVKQTLSPGPGGYKIPSMIADVPLYSLPNRKEEFKYI</sequence>
<evidence type="ECO:0000313" key="2">
    <source>
        <dbReference type="EMBL" id="CAE0331996.1"/>
    </source>
</evidence>